<sequence>MQICRFMVDAVMSGYRKPGYRPNHSSILLNHHFCYKKIQIECLIYAGTGWKSSTGFQIGEEIQKISNQDLLSILILALARCR</sequence>
<organism evidence="1 2">
    <name type="scientific">Brachionus plicatilis</name>
    <name type="common">Marine rotifer</name>
    <name type="synonym">Brachionus muelleri</name>
    <dbReference type="NCBI Taxonomy" id="10195"/>
    <lineage>
        <taxon>Eukaryota</taxon>
        <taxon>Metazoa</taxon>
        <taxon>Spiralia</taxon>
        <taxon>Gnathifera</taxon>
        <taxon>Rotifera</taxon>
        <taxon>Eurotatoria</taxon>
        <taxon>Monogononta</taxon>
        <taxon>Pseudotrocha</taxon>
        <taxon>Ploima</taxon>
        <taxon>Brachionidae</taxon>
        <taxon>Brachionus</taxon>
    </lineage>
</organism>
<proteinExistence type="predicted"/>
<reference evidence="1 2" key="1">
    <citation type="journal article" date="2018" name="Sci. Rep.">
        <title>Genomic signatures of local adaptation to the degree of environmental predictability in rotifers.</title>
        <authorList>
            <person name="Franch-Gras L."/>
            <person name="Hahn C."/>
            <person name="Garcia-Roger E.M."/>
            <person name="Carmona M.J."/>
            <person name="Serra M."/>
            <person name="Gomez A."/>
        </authorList>
    </citation>
    <scope>NUCLEOTIDE SEQUENCE [LARGE SCALE GENOMIC DNA]</scope>
    <source>
        <strain evidence="1">HYR1</strain>
    </source>
</reference>
<keyword evidence="2" id="KW-1185">Reference proteome</keyword>
<dbReference type="AlphaFoldDB" id="A0A3M7T8N8"/>
<name>A0A3M7T8N8_BRAPC</name>
<evidence type="ECO:0000313" key="1">
    <source>
        <dbReference type="EMBL" id="RNA44238.1"/>
    </source>
</evidence>
<comment type="caution">
    <text evidence="1">The sequence shown here is derived from an EMBL/GenBank/DDBJ whole genome shotgun (WGS) entry which is preliminary data.</text>
</comment>
<dbReference type="EMBL" id="REGN01000131">
    <property type="protein sequence ID" value="RNA44238.1"/>
    <property type="molecule type" value="Genomic_DNA"/>
</dbReference>
<accession>A0A3M7T8N8</accession>
<evidence type="ECO:0000313" key="2">
    <source>
        <dbReference type="Proteomes" id="UP000276133"/>
    </source>
</evidence>
<dbReference type="Proteomes" id="UP000276133">
    <property type="component" value="Unassembled WGS sequence"/>
</dbReference>
<gene>
    <name evidence="1" type="ORF">BpHYR1_047769</name>
</gene>
<protein>
    <submittedName>
        <fullName evidence="1">Uncharacterized protein</fullName>
    </submittedName>
</protein>